<evidence type="ECO:0000313" key="1">
    <source>
        <dbReference type="EMBL" id="CAA6808452.1"/>
    </source>
</evidence>
<name>A0A6S6SZS1_9BACT</name>
<sequence>MTLESLDIQQQKLKELQTIFPEIFEEGKINFEKLKTVLGDKVDDVSEHYNFSWNGKKECYQTIRAKTNATLKVDDDKSISDGDNVFIEGDNLEVLKLLQMRKKECKKILMTIK</sequence>
<dbReference type="AlphaFoldDB" id="A0A6S6SZS1"/>
<gene>
    <name evidence="1" type="ORF">HELGO_WM36769</name>
</gene>
<organism evidence="1">
    <name type="scientific">uncultured Sulfurovum sp</name>
    <dbReference type="NCBI Taxonomy" id="269237"/>
    <lineage>
        <taxon>Bacteria</taxon>
        <taxon>Pseudomonadati</taxon>
        <taxon>Campylobacterota</taxon>
        <taxon>Epsilonproteobacteria</taxon>
        <taxon>Campylobacterales</taxon>
        <taxon>Sulfurovaceae</taxon>
        <taxon>Sulfurovum</taxon>
        <taxon>environmental samples</taxon>
    </lineage>
</organism>
<keyword evidence="1" id="KW-0489">Methyltransferase</keyword>
<reference evidence="1" key="1">
    <citation type="submission" date="2020-01" db="EMBL/GenBank/DDBJ databases">
        <authorList>
            <person name="Meier V. D."/>
            <person name="Meier V D."/>
        </authorList>
    </citation>
    <scope>NUCLEOTIDE SEQUENCE</scope>
    <source>
        <strain evidence="1">HLG_WM_MAG_02</strain>
    </source>
</reference>
<accession>A0A6S6SZS1</accession>
<dbReference type="EC" id="2.1.1.72" evidence="1"/>
<dbReference type="GO" id="GO:0032259">
    <property type="term" value="P:methylation"/>
    <property type="evidence" value="ECO:0007669"/>
    <property type="project" value="UniProtKB-KW"/>
</dbReference>
<proteinExistence type="predicted"/>
<dbReference type="EMBL" id="CACVAZ010000051">
    <property type="protein sequence ID" value="CAA6808452.1"/>
    <property type="molecule type" value="Genomic_DNA"/>
</dbReference>
<keyword evidence="1" id="KW-0808">Transferase</keyword>
<dbReference type="GO" id="GO:0009007">
    <property type="term" value="F:site-specific DNA-methyltransferase (adenine-specific) activity"/>
    <property type="evidence" value="ECO:0007669"/>
    <property type="project" value="UniProtKB-EC"/>
</dbReference>
<protein>
    <submittedName>
        <fullName evidence="1">Type III restriction-modification system methylation subunit (EC)</fullName>
        <ecNumber evidence="1">2.1.1.72</ecNumber>
    </submittedName>
</protein>